<keyword evidence="2" id="KW-1015">Disulfide bond</keyword>
<sequence>MSYPASRNLIGVHGTCHVTVVVASDPEQCGAGAADAVCPNNLCCSEYGFCGSTDPYCGDGCQSGPCNPQGPGQCGAAAADAVCPNNLCCSEYGFCGSTDPYCGDGCQSGPCTTPPPSTPPAPGGLGEILSESLFNSFFPERNESFYNYESFIEAAKSLPEFAATGDEDQRKREVAAFCANVCQETSCLQYVTEREKLPMCEPKPAYCCAEGKQYFGRGPLQLSWNYNYGAASPSVGSDILCNPDKVAEDPVLAFKTSIWFWRTPQYPKPSCHDVMVGRWSPSANDVALGRKPGFGQTINIINGLYECGPSWGTEGENRVKYYKDFCRALNVSPGEYLDCKDATPYGVVPVVVVVVLSFVVQVASDPEQCGAGAADAVCGNNLCCSKWGFCGSGDPYCGDGCQSGPCNTPPPSPPAPGGLGEILSESAFNEWFSYRNKFYNYQSFIEAAKSFPEFAATGDEHQRKQEVAAFCTHVFLTSVALILVTDLNESTLCEPNSTYCCAEGKKYFGRGPLQLSWNYNYGAASPSVGSDILCNPDKVAEDPVLAFKTAIWFWTTPQYPKPSCHDVMVGRWSPNAGDVGRKPGFGETINIINGLNECGPRWDESGNDRVDLYEYLCLFLNVSPGENLECKDATPYG</sequence>
<gene>
    <name evidence="4" type="ORF">CSSPJE1EN2_LOCUS6908</name>
</gene>
<dbReference type="EMBL" id="OZ023715">
    <property type="protein sequence ID" value="CAK9863913.1"/>
    <property type="molecule type" value="Genomic_DNA"/>
</dbReference>
<feature type="domain" description="Chitin-binding type-1" evidence="3">
    <location>
        <begin position="71"/>
        <end position="113"/>
    </location>
</feature>
<reference evidence="4" key="1">
    <citation type="submission" date="2024-03" db="EMBL/GenBank/DDBJ databases">
        <authorList>
            <consortium name="ELIXIR-Norway"/>
            <consortium name="Elixir Norway"/>
        </authorList>
    </citation>
    <scope>NUCLEOTIDE SEQUENCE</scope>
</reference>
<dbReference type="Pfam" id="PF00187">
    <property type="entry name" value="Chitin_bind_1"/>
    <property type="match status" value="3"/>
</dbReference>
<feature type="disulfide bond" evidence="2">
    <location>
        <begin position="383"/>
        <end position="397"/>
    </location>
</feature>
<feature type="disulfide bond" evidence="2">
    <location>
        <begin position="378"/>
        <end position="390"/>
    </location>
</feature>
<evidence type="ECO:0000259" key="3">
    <source>
        <dbReference type="PROSITE" id="PS50941"/>
    </source>
</evidence>
<feature type="disulfide bond" evidence="2">
    <location>
        <begin position="74"/>
        <end position="89"/>
    </location>
</feature>
<evidence type="ECO:0000313" key="4">
    <source>
        <dbReference type="EMBL" id="CAK9863913.1"/>
    </source>
</evidence>
<feature type="disulfide bond" evidence="2">
    <location>
        <begin position="83"/>
        <end position="95"/>
    </location>
</feature>
<dbReference type="Proteomes" id="UP001497522">
    <property type="component" value="Chromosome 14"/>
</dbReference>
<evidence type="ECO:0000256" key="1">
    <source>
        <dbReference type="ARBA" id="ARBA00022669"/>
    </source>
</evidence>
<dbReference type="SUPFAM" id="SSF53955">
    <property type="entry name" value="Lysozyme-like"/>
    <property type="match status" value="2"/>
</dbReference>
<feature type="disulfide bond" evidence="2">
    <location>
        <begin position="369"/>
        <end position="384"/>
    </location>
</feature>
<dbReference type="Pfam" id="PF00182">
    <property type="entry name" value="Glyco_hydro_19"/>
    <property type="match status" value="2"/>
</dbReference>
<name>A0ABP1AMX8_9BRYO</name>
<dbReference type="InterPro" id="IPR000726">
    <property type="entry name" value="Glyco_hydro_19_cat"/>
</dbReference>
<dbReference type="PROSITE" id="PS00026">
    <property type="entry name" value="CHIT_BIND_I_1"/>
    <property type="match status" value="3"/>
</dbReference>
<feature type="domain" description="Chitin-binding type-1" evidence="3">
    <location>
        <begin position="26"/>
        <end position="68"/>
    </location>
</feature>
<organism evidence="4 5">
    <name type="scientific">Sphagnum jensenii</name>
    <dbReference type="NCBI Taxonomy" id="128206"/>
    <lineage>
        <taxon>Eukaryota</taxon>
        <taxon>Viridiplantae</taxon>
        <taxon>Streptophyta</taxon>
        <taxon>Embryophyta</taxon>
        <taxon>Bryophyta</taxon>
        <taxon>Sphagnophytina</taxon>
        <taxon>Sphagnopsida</taxon>
        <taxon>Sphagnales</taxon>
        <taxon>Sphagnaceae</taxon>
        <taxon>Sphagnum</taxon>
    </lineage>
</organism>
<dbReference type="SMART" id="SM00270">
    <property type="entry name" value="ChtBD1"/>
    <property type="match status" value="3"/>
</dbReference>
<dbReference type="SUPFAM" id="SSF57016">
    <property type="entry name" value="Plant lectins/antimicrobial peptides"/>
    <property type="match status" value="3"/>
</dbReference>
<dbReference type="PROSITE" id="PS50941">
    <property type="entry name" value="CHIT_BIND_I_2"/>
    <property type="match status" value="3"/>
</dbReference>
<dbReference type="PRINTS" id="PR00451">
    <property type="entry name" value="CHITINBINDNG"/>
</dbReference>
<dbReference type="CDD" id="cd00035">
    <property type="entry name" value="ChtBD1"/>
    <property type="match status" value="2"/>
</dbReference>
<dbReference type="InterPro" id="IPR023346">
    <property type="entry name" value="Lysozyme-like_dom_sf"/>
</dbReference>
<dbReference type="CDD" id="cd06921">
    <property type="entry name" value="ChtBD1_GH19_hevein"/>
    <property type="match status" value="1"/>
</dbReference>
<comment type="caution">
    <text evidence="2">Lacks conserved residue(s) required for the propagation of feature annotation.</text>
</comment>
<keyword evidence="1 2" id="KW-0147">Chitin-binding</keyword>
<proteinExistence type="predicted"/>
<keyword evidence="5" id="KW-1185">Reference proteome</keyword>
<dbReference type="Gene3D" id="1.10.530.10">
    <property type="match status" value="2"/>
</dbReference>
<dbReference type="Gene3D" id="3.30.60.10">
    <property type="entry name" value="Endochitinase-like"/>
    <property type="match status" value="3"/>
</dbReference>
<feature type="disulfide bond" evidence="2">
    <location>
        <begin position="43"/>
        <end position="57"/>
    </location>
</feature>
<protein>
    <recommendedName>
        <fullName evidence="3">Chitin-binding type-1 domain-containing protein</fullName>
    </recommendedName>
</protein>
<dbReference type="InterPro" id="IPR018371">
    <property type="entry name" value="Chitin-binding_1_CS"/>
</dbReference>
<dbReference type="InterPro" id="IPR001002">
    <property type="entry name" value="Chitin-bd_1"/>
</dbReference>
<feature type="disulfide bond" evidence="2">
    <location>
        <begin position="29"/>
        <end position="44"/>
    </location>
</feature>
<dbReference type="CDD" id="cd00325">
    <property type="entry name" value="chitinase_GH19"/>
    <property type="match status" value="2"/>
</dbReference>
<dbReference type="PANTHER" id="PTHR22595">
    <property type="entry name" value="CHITINASE-RELATED"/>
    <property type="match status" value="1"/>
</dbReference>
<feature type="disulfide bond" evidence="2">
    <location>
        <begin position="38"/>
        <end position="50"/>
    </location>
</feature>
<dbReference type="Gene3D" id="3.30.20.10">
    <property type="entry name" value="Endochitinase, domain 2"/>
    <property type="match status" value="2"/>
</dbReference>
<accession>A0ABP1AMX8</accession>
<evidence type="ECO:0000256" key="2">
    <source>
        <dbReference type="PROSITE-ProRule" id="PRU00261"/>
    </source>
</evidence>
<dbReference type="InterPro" id="IPR036861">
    <property type="entry name" value="Endochitinase-like_sf"/>
</dbReference>
<evidence type="ECO:0000313" key="5">
    <source>
        <dbReference type="Proteomes" id="UP001497522"/>
    </source>
</evidence>
<feature type="disulfide bond" evidence="2">
    <location>
        <begin position="88"/>
        <end position="102"/>
    </location>
</feature>
<feature type="non-terminal residue" evidence="4">
    <location>
        <position position="637"/>
    </location>
</feature>
<feature type="domain" description="Chitin-binding type-1" evidence="3">
    <location>
        <begin position="366"/>
        <end position="408"/>
    </location>
</feature>
<dbReference type="PANTHER" id="PTHR22595:SF192">
    <property type="entry name" value="CHITIN-BINDING TYPE-1 DOMAIN-CONTAINING PROTEIN"/>
    <property type="match status" value="1"/>
</dbReference>